<evidence type="ECO:0000259" key="6">
    <source>
        <dbReference type="Pfam" id="PF18201"/>
    </source>
</evidence>
<dbReference type="CDD" id="cd00298">
    <property type="entry name" value="ACD_sHsps_p23-like"/>
    <property type="match status" value="1"/>
</dbReference>
<feature type="compositionally biased region" description="Polar residues" evidence="4">
    <location>
        <begin position="678"/>
        <end position="688"/>
    </location>
</feature>
<protein>
    <recommendedName>
        <fullName evidence="3">Protein kintoun</fullName>
    </recommendedName>
    <alternativeName>
        <fullName evidence="3">Dynein assembly factor 2, axonemal homolog</fullName>
    </alternativeName>
</protein>
<dbReference type="Pfam" id="PF08190">
    <property type="entry name" value="PIH1"/>
    <property type="match status" value="1"/>
</dbReference>
<dbReference type="InterPro" id="IPR012981">
    <property type="entry name" value="PIH1_N"/>
</dbReference>
<evidence type="ECO:0000313" key="8">
    <source>
        <dbReference type="Proteomes" id="UP001648503"/>
    </source>
</evidence>
<dbReference type="PANTHER" id="PTHR22997:SF3">
    <property type="entry name" value="PROTEIN KINTOUN"/>
    <property type="match status" value="1"/>
</dbReference>
<feature type="domain" description="PIH1D1/2/3 CS-like" evidence="6">
    <location>
        <begin position="249"/>
        <end position="345"/>
    </location>
</feature>
<feature type="compositionally biased region" description="Polar residues" evidence="4">
    <location>
        <begin position="639"/>
        <end position="648"/>
    </location>
</feature>
<feature type="region of interest" description="Disordered" evidence="4">
    <location>
        <begin position="626"/>
        <end position="688"/>
    </location>
</feature>
<name>A0ABQ8FDG0_9FUNG</name>
<dbReference type="InterPro" id="IPR050734">
    <property type="entry name" value="PIH1/Kintoun_subfamily"/>
</dbReference>
<dbReference type="Pfam" id="PF18201">
    <property type="entry name" value="PIH1_CS"/>
    <property type="match status" value="1"/>
</dbReference>
<dbReference type="Proteomes" id="UP001648503">
    <property type="component" value="Unassembled WGS sequence"/>
</dbReference>
<proteinExistence type="inferred from homology"/>
<dbReference type="EMBL" id="JAFCIX010000284">
    <property type="protein sequence ID" value="KAH6595703.1"/>
    <property type="molecule type" value="Genomic_DNA"/>
</dbReference>
<accession>A0ABQ8FDG0</accession>
<keyword evidence="8" id="KW-1185">Reference proteome</keyword>
<comment type="subcellular location">
    <subcellularLocation>
        <location evidence="3">Cytoplasm</location>
    </subcellularLocation>
    <subcellularLocation>
        <location evidence="2">Dynein axonemal particle</location>
    </subcellularLocation>
</comment>
<gene>
    <name evidence="7" type="ORF">BASA50_005659</name>
</gene>
<evidence type="ECO:0000256" key="2">
    <source>
        <dbReference type="ARBA" id="ARBA00024190"/>
    </source>
</evidence>
<dbReference type="InterPro" id="IPR041442">
    <property type="entry name" value="PIH1D1/2/3_CS-like"/>
</dbReference>
<evidence type="ECO:0000256" key="4">
    <source>
        <dbReference type="SAM" id="MobiDB-lite"/>
    </source>
</evidence>
<evidence type="ECO:0000256" key="3">
    <source>
        <dbReference type="HAMAP-Rule" id="MF_03069"/>
    </source>
</evidence>
<evidence type="ECO:0000256" key="1">
    <source>
        <dbReference type="ARBA" id="ARBA00022490"/>
    </source>
</evidence>
<comment type="function">
    <text evidence="3">Required for cytoplasmic pre-assembly of axonemal dyneins, thereby playing a central role in motility in cilia and flagella. Involved in pre-assembly of dynein arm complexes in the cytoplasm before intraflagellar transport loads them for the ciliary compartment.</text>
</comment>
<keyword evidence="1 3" id="KW-0963">Cytoplasm</keyword>
<dbReference type="InterPro" id="IPR034727">
    <property type="entry name" value="Kintoun"/>
</dbReference>
<feature type="region of interest" description="Disordered" evidence="4">
    <location>
        <begin position="356"/>
        <end position="375"/>
    </location>
</feature>
<feature type="domain" description="PIH1 N-terminal" evidence="5">
    <location>
        <begin position="42"/>
        <end position="205"/>
    </location>
</feature>
<comment type="similarity">
    <text evidence="3">Belongs to the PIH1 family. Kintoun subfamily.</text>
</comment>
<dbReference type="PANTHER" id="PTHR22997">
    <property type="entry name" value="PIH1 DOMAIN-CONTAINING PROTEIN 1"/>
    <property type="match status" value="1"/>
</dbReference>
<feature type="compositionally biased region" description="Polar residues" evidence="4">
    <location>
        <begin position="356"/>
        <end position="365"/>
    </location>
</feature>
<reference evidence="7 8" key="1">
    <citation type="submission" date="2021-02" db="EMBL/GenBank/DDBJ databases">
        <title>Variation within the Batrachochytrium salamandrivorans European outbreak.</title>
        <authorList>
            <person name="Kelly M."/>
            <person name="Pasmans F."/>
            <person name="Shea T.P."/>
            <person name="Munoz J.F."/>
            <person name="Carranza S."/>
            <person name="Cuomo C.A."/>
            <person name="Martel A."/>
        </authorList>
    </citation>
    <scope>NUCLEOTIDE SEQUENCE [LARGE SCALE GENOMIC DNA]</scope>
    <source>
        <strain evidence="7 8">AMFP18/2</strain>
    </source>
</reference>
<evidence type="ECO:0000259" key="5">
    <source>
        <dbReference type="Pfam" id="PF08190"/>
    </source>
</evidence>
<comment type="caution">
    <text evidence="7">The sequence shown here is derived from an EMBL/GenBank/DDBJ whole genome shotgun (WGS) entry which is preliminary data.</text>
</comment>
<evidence type="ECO:0000313" key="7">
    <source>
        <dbReference type="EMBL" id="KAH6595703.1"/>
    </source>
</evidence>
<organism evidence="7 8">
    <name type="scientific">Batrachochytrium salamandrivorans</name>
    <dbReference type="NCBI Taxonomy" id="1357716"/>
    <lineage>
        <taxon>Eukaryota</taxon>
        <taxon>Fungi</taxon>
        <taxon>Fungi incertae sedis</taxon>
        <taxon>Chytridiomycota</taxon>
        <taxon>Chytridiomycota incertae sedis</taxon>
        <taxon>Chytridiomycetes</taxon>
        <taxon>Rhizophydiales</taxon>
        <taxon>Rhizophydiales incertae sedis</taxon>
        <taxon>Batrachochytrium</taxon>
    </lineage>
</organism>
<sequence length="688" mass="76409">MTDPISGAGSKVNVTPEEMKRFQESFKDKEFRKLFFDYMNELQDPANKEIYERELAMLEAEKGNDVRYIKPVGVYVIKTFTNSDKAAVKVFINMCSSTEIECASPQASSANTSSSGRHWNIPYSLASPRDDVDHANKPCQVYDCVFHPDTHKIRSRIPAFSKLLETTAIEGIEKQFNIKLKREYKVIQMKCKGVPEMTMIRSKRETSNEPLKETSVEYIEKIQKKQQKDLGKAMQQIPKVSTQKTPIIPIYTIVHQQLFTDYQKFTSERERREGTRPDGIIVRISLPGVTSATEANLQVEPKTLSLTVENKYRLHIDLPFPVFSDKGNAKFDKNKHDLIVTLPVVPSPRQIITSDTSLSVETEGSSPDELCNGDLNQDNPLISVIEKEVEVVTSANDCTISPNLCEEVAEQPAEPNQDTAEFSTSSIEHVEQEEELTIPTLALPVVGSNSEENPIVSVDQLLEKLQISDETPQIPPFHITQSVVHASVIVDVADICQNTLDISVESSKICLYFKDKSGSSWRLNLILETPIDISQTNPFDISSQNGVLLVYKSSPGIWNTISIVQPNGVAIPKMLDTLNSFIGGNMDVPDVTASDTTKPEPDHVVTAHRLKDTVVVDIVRRKTPSPLETNVEGADLNGTLPTNEAATDSVQPGGPPQQSQPPVMAPLDTSPPTHTPVKLNNSLLYDLD</sequence>
<dbReference type="HAMAP" id="MF_03069">
    <property type="entry name" value="Kintoun"/>
    <property type="match status" value="1"/>
</dbReference>